<dbReference type="Proteomes" id="UP000015105">
    <property type="component" value="Chromosome 4D"/>
</dbReference>
<reference evidence="3" key="2">
    <citation type="journal article" date="2017" name="Nat. Plants">
        <title>The Aegilops tauschii genome reveals multiple impacts of transposons.</title>
        <authorList>
            <person name="Zhao G."/>
            <person name="Zou C."/>
            <person name="Li K."/>
            <person name="Wang K."/>
            <person name="Li T."/>
            <person name="Gao L."/>
            <person name="Zhang X."/>
            <person name="Wang H."/>
            <person name="Yang Z."/>
            <person name="Liu X."/>
            <person name="Jiang W."/>
            <person name="Mao L."/>
            <person name="Kong X."/>
            <person name="Jiao Y."/>
            <person name="Jia J."/>
        </authorList>
    </citation>
    <scope>NUCLEOTIDE SEQUENCE [LARGE SCALE GENOMIC DNA]</scope>
    <source>
        <strain evidence="3">cv. AL8/78</strain>
    </source>
</reference>
<dbReference type="EnsemblPlants" id="AET4Gv20840600.1">
    <property type="protein sequence ID" value="AET4Gv20840600.1"/>
    <property type="gene ID" value="AET4Gv20840600"/>
</dbReference>
<reference evidence="2" key="4">
    <citation type="submission" date="2019-03" db="UniProtKB">
        <authorList>
            <consortium name="EnsemblPlants"/>
        </authorList>
    </citation>
    <scope>IDENTIFICATION</scope>
</reference>
<dbReference type="GO" id="GO:0005886">
    <property type="term" value="C:plasma membrane"/>
    <property type="evidence" value="ECO:0007669"/>
    <property type="project" value="TreeGrafter"/>
</dbReference>
<dbReference type="AlphaFoldDB" id="A0A453J9H5"/>
<accession>A0A453J9H5</accession>
<evidence type="ECO:0000313" key="2">
    <source>
        <dbReference type="EnsemblPlants" id="AET4Gv20840600.1"/>
    </source>
</evidence>
<feature type="compositionally biased region" description="Basic and acidic residues" evidence="1">
    <location>
        <begin position="1"/>
        <end position="12"/>
    </location>
</feature>
<organism evidence="2 3">
    <name type="scientific">Aegilops tauschii subsp. strangulata</name>
    <name type="common">Goatgrass</name>
    <dbReference type="NCBI Taxonomy" id="200361"/>
    <lineage>
        <taxon>Eukaryota</taxon>
        <taxon>Viridiplantae</taxon>
        <taxon>Streptophyta</taxon>
        <taxon>Embryophyta</taxon>
        <taxon>Tracheophyta</taxon>
        <taxon>Spermatophyta</taxon>
        <taxon>Magnoliopsida</taxon>
        <taxon>Liliopsida</taxon>
        <taxon>Poales</taxon>
        <taxon>Poaceae</taxon>
        <taxon>BOP clade</taxon>
        <taxon>Pooideae</taxon>
        <taxon>Triticodae</taxon>
        <taxon>Triticeae</taxon>
        <taxon>Triticinae</taxon>
        <taxon>Aegilops</taxon>
    </lineage>
</organism>
<name>A0A453J9H5_AEGTS</name>
<dbReference type="Gramene" id="AET4Gv20840600.1">
    <property type="protein sequence ID" value="AET4Gv20840600.1"/>
    <property type="gene ID" value="AET4Gv20840600"/>
</dbReference>
<feature type="compositionally biased region" description="Basic residues" evidence="1">
    <location>
        <begin position="37"/>
        <end position="46"/>
    </location>
</feature>
<sequence>EAAAGDLHRRGEGPALPPQGLRGEHHPPRRQVDQHPPRQRRRRRRDRCQGGGLRAVAHRAVVRGDAREHGGEGQLRVPGPGLLQDAAADGSVGRLLLPSFGVVLLVVLCARPVIDQSLDRGQINIAEWAVRMRGEAGGLDKIADPRIAGEADEESLRKFAESAEKCLADCCVDRPSMGDVLWNLEYCLQLQEANVAGDELENSDAVATQLPEDVVVSLLMDGAEENGLSMPEVDDSKAFSQLSARGQGR</sequence>
<proteinExistence type="predicted"/>
<dbReference type="Gene3D" id="1.10.510.10">
    <property type="entry name" value="Transferase(Phosphotransferase) domain 1"/>
    <property type="match status" value="1"/>
</dbReference>
<evidence type="ECO:0000256" key="1">
    <source>
        <dbReference type="SAM" id="MobiDB-lite"/>
    </source>
</evidence>
<dbReference type="GO" id="GO:0009506">
    <property type="term" value="C:plasmodesma"/>
    <property type="evidence" value="ECO:0007669"/>
    <property type="project" value="TreeGrafter"/>
</dbReference>
<reference evidence="2" key="3">
    <citation type="journal article" date="2017" name="Nature">
        <title>Genome sequence of the progenitor of the wheat D genome Aegilops tauschii.</title>
        <authorList>
            <person name="Luo M.C."/>
            <person name="Gu Y.Q."/>
            <person name="Puiu D."/>
            <person name="Wang H."/>
            <person name="Twardziok S.O."/>
            <person name="Deal K.R."/>
            <person name="Huo N."/>
            <person name="Zhu T."/>
            <person name="Wang L."/>
            <person name="Wang Y."/>
            <person name="McGuire P.E."/>
            <person name="Liu S."/>
            <person name="Long H."/>
            <person name="Ramasamy R.K."/>
            <person name="Rodriguez J.C."/>
            <person name="Van S.L."/>
            <person name="Yuan L."/>
            <person name="Wang Z."/>
            <person name="Xia Z."/>
            <person name="Xiao L."/>
            <person name="Anderson O.D."/>
            <person name="Ouyang S."/>
            <person name="Liang Y."/>
            <person name="Zimin A.V."/>
            <person name="Pertea G."/>
            <person name="Qi P."/>
            <person name="Bennetzen J.L."/>
            <person name="Dai X."/>
            <person name="Dawson M.W."/>
            <person name="Muller H.G."/>
            <person name="Kugler K."/>
            <person name="Rivarola-Duarte L."/>
            <person name="Spannagl M."/>
            <person name="Mayer K.F.X."/>
            <person name="Lu F.H."/>
            <person name="Bevan M.W."/>
            <person name="Leroy P."/>
            <person name="Li P."/>
            <person name="You F.M."/>
            <person name="Sun Q."/>
            <person name="Liu Z."/>
            <person name="Lyons E."/>
            <person name="Wicker T."/>
            <person name="Salzberg S.L."/>
            <person name="Devos K.M."/>
            <person name="Dvorak J."/>
        </authorList>
    </citation>
    <scope>NUCLEOTIDE SEQUENCE [LARGE SCALE GENOMIC DNA]</scope>
    <source>
        <strain evidence="2">cv. AL8/78</strain>
    </source>
</reference>
<dbReference type="PANTHER" id="PTHR27003:SF413">
    <property type="entry name" value="PROTEIN KINASE DOMAIN-CONTAINING PROTEIN"/>
    <property type="match status" value="1"/>
</dbReference>
<keyword evidence="3" id="KW-1185">Reference proteome</keyword>
<dbReference type="GO" id="GO:0004714">
    <property type="term" value="F:transmembrane receptor protein tyrosine kinase activity"/>
    <property type="evidence" value="ECO:0007669"/>
    <property type="project" value="InterPro"/>
</dbReference>
<dbReference type="PANTHER" id="PTHR27003">
    <property type="entry name" value="OS07G0166700 PROTEIN"/>
    <property type="match status" value="1"/>
</dbReference>
<feature type="region of interest" description="Disordered" evidence="1">
    <location>
        <begin position="1"/>
        <end position="50"/>
    </location>
</feature>
<feature type="region of interest" description="Disordered" evidence="1">
    <location>
        <begin position="226"/>
        <end position="249"/>
    </location>
</feature>
<feature type="compositionally biased region" description="Polar residues" evidence="1">
    <location>
        <begin position="238"/>
        <end position="249"/>
    </location>
</feature>
<dbReference type="InterPro" id="IPR045272">
    <property type="entry name" value="ANXUR1/2-like"/>
</dbReference>
<reference evidence="3" key="1">
    <citation type="journal article" date="2014" name="Science">
        <title>Ancient hybridizations among the ancestral genomes of bread wheat.</title>
        <authorList>
            <consortium name="International Wheat Genome Sequencing Consortium,"/>
            <person name="Marcussen T."/>
            <person name="Sandve S.R."/>
            <person name="Heier L."/>
            <person name="Spannagl M."/>
            <person name="Pfeifer M."/>
            <person name="Jakobsen K.S."/>
            <person name="Wulff B.B."/>
            <person name="Steuernagel B."/>
            <person name="Mayer K.F."/>
            <person name="Olsen O.A."/>
        </authorList>
    </citation>
    <scope>NUCLEOTIDE SEQUENCE [LARGE SCALE GENOMIC DNA]</scope>
    <source>
        <strain evidence="3">cv. AL8/78</strain>
    </source>
</reference>
<reference evidence="2" key="5">
    <citation type="journal article" date="2021" name="G3 (Bethesda)">
        <title>Aegilops tauschii genome assembly Aet v5.0 features greater sequence contiguity and improved annotation.</title>
        <authorList>
            <person name="Wang L."/>
            <person name="Zhu T."/>
            <person name="Rodriguez J.C."/>
            <person name="Deal K.R."/>
            <person name="Dubcovsky J."/>
            <person name="McGuire P.E."/>
            <person name="Lux T."/>
            <person name="Spannagl M."/>
            <person name="Mayer K.F.X."/>
            <person name="Baldrich P."/>
            <person name="Meyers B.C."/>
            <person name="Huo N."/>
            <person name="Gu Y.Q."/>
            <person name="Zhou H."/>
            <person name="Devos K.M."/>
            <person name="Bennetzen J.L."/>
            <person name="Unver T."/>
            <person name="Budak H."/>
            <person name="Gulick P.J."/>
            <person name="Galiba G."/>
            <person name="Kalapos B."/>
            <person name="Nelson D.R."/>
            <person name="Li P."/>
            <person name="You F.M."/>
            <person name="Luo M.C."/>
            <person name="Dvorak J."/>
        </authorList>
    </citation>
    <scope>NUCLEOTIDE SEQUENCE [LARGE SCALE GENOMIC DNA]</scope>
    <source>
        <strain evidence="2">cv. AL8/78</strain>
    </source>
</reference>
<feature type="compositionally biased region" description="Basic and acidic residues" evidence="1">
    <location>
        <begin position="22"/>
        <end position="36"/>
    </location>
</feature>
<evidence type="ECO:0000313" key="3">
    <source>
        <dbReference type="Proteomes" id="UP000015105"/>
    </source>
</evidence>
<protein>
    <submittedName>
        <fullName evidence="2">Uncharacterized protein</fullName>
    </submittedName>
</protein>